<dbReference type="Proteomes" id="UP001597301">
    <property type="component" value="Unassembled WGS sequence"/>
</dbReference>
<comment type="subcellular location">
    <subcellularLocation>
        <location evidence="1">Cell membrane</location>
        <topology evidence="1">Multi-pass membrane protein</topology>
    </subcellularLocation>
</comment>
<feature type="transmembrane region" description="Helical" evidence="10">
    <location>
        <begin position="149"/>
        <end position="170"/>
    </location>
</feature>
<evidence type="ECO:0000313" key="11">
    <source>
        <dbReference type="EMBL" id="MFD1708252.1"/>
    </source>
</evidence>
<keyword evidence="12" id="KW-1185">Reference proteome</keyword>
<protein>
    <recommendedName>
        <fullName evidence="3">Multidrug export protein MepA</fullName>
    </recommendedName>
</protein>
<gene>
    <name evidence="11" type="ORF">ACFSCZ_16165</name>
</gene>
<dbReference type="PANTHER" id="PTHR43823">
    <property type="entry name" value="SPORULATION PROTEIN YKVU"/>
    <property type="match status" value="1"/>
</dbReference>
<evidence type="ECO:0000256" key="7">
    <source>
        <dbReference type="ARBA" id="ARBA00022989"/>
    </source>
</evidence>
<feature type="transmembrane region" description="Helical" evidence="10">
    <location>
        <begin position="205"/>
        <end position="228"/>
    </location>
</feature>
<dbReference type="PANTHER" id="PTHR43823:SF3">
    <property type="entry name" value="MULTIDRUG EXPORT PROTEIN MEPA"/>
    <property type="match status" value="1"/>
</dbReference>
<feature type="transmembrane region" description="Helical" evidence="10">
    <location>
        <begin position="177"/>
        <end position="199"/>
    </location>
</feature>
<feature type="transmembrane region" description="Helical" evidence="10">
    <location>
        <begin position="294"/>
        <end position="314"/>
    </location>
</feature>
<comment type="caution">
    <text evidence="11">The sequence shown here is derived from an EMBL/GenBank/DDBJ whole genome shotgun (WGS) entry which is preliminary data.</text>
</comment>
<dbReference type="InterPro" id="IPR002528">
    <property type="entry name" value="MATE_fam"/>
</dbReference>
<evidence type="ECO:0000256" key="4">
    <source>
        <dbReference type="ARBA" id="ARBA00022448"/>
    </source>
</evidence>
<feature type="transmembrane region" description="Helical" evidence="10">
    <location>
        <begin position="249"/>
        <end position="274"/>
    </location>
</feature>
<evidence type="ECO:0000313" key="12">
    <source>
        <dbReference type="Proteomes" id="UP001597301"/>
    </source>
</evidence>
<dbReference type="Pfam" id="PF01554">
    <property type="entry name" value="MatE"/>
    <property type="match status" value="2"/>
</dbReference>
<name>A0ABW4KMD2_9BACI</name>
<evidence type="ECO:0000256" key="2">
    <source>
        <dbReference type="ARBA" id="ARBA00008417"/>
    </source>
</evidence>
<dbReference type="CDD" id="cd13143">
    <property type="entry name" value="MATE_MepA_like"/>
    <property type="match status" value="1"/>
</dbReference>
<feature type="transmembrane region" description="Helical" evidence="10">
    <location>
        <begin position="32"/>
        <end position="56"/>
    </location>
</feature>
<dbReference type="InterPro" id="IPR048279">
    <property type="entry name" value="MdtK-like"/>
</dbReference>
<dbReference type="RefSeq" id="WP_380775324.1">
    <property type="nucleotide sequence ID" value="NZ_JBHUEO010000063.1"/>
</dbReference>
<dbReference type="PIRSF" id="PIRSF006603">
    <property type="entry name" value="DinF"/>
    <property type="match status" value="1"/>
</dbReference>
<keyword evidence="8 10" id="KW-0472">Membrane</keyword>
<keyword evidence="4" id="KW-0813">Transport</keyword>
<feature type="transmembrane region" description="Helical" evidence="10">
    <location>
        <begin position="62"/>
        <end position="84"/>
    </location>
</feature>
<feature type="transmembrane region" description="Helical" evidence="10">
    <location>
        <begin position="430"/>
        <end position="450"/>
    </location>
</feature>
<evidence type="ECO:0000256" key="1">
    <source>
        <dbReference type="ARBA" id="ARBA00004651"/>
    </source>
</evidence>
<dbReference type="InterPro" id="IPR051327">
    <property type="entry name" value="MATE_MepA_subfamily"/>
</dbReference>
<feature type="transmembrane region" description="Helical" evidence="10">
    <location>
        <begin position="374"/>
        <end position="393"/>
    </location>
</feature>
<feature type="transmembrane region" description="Helical" evidence="10">
    <location>
        <begin position="105"/>
        <end position="129"/>
    </location>
</feature>
<proteinExistence type="inferred from homology"/>
<evidence type="ECO:0000256" key="10">
    <source>
        <dbReference type="SAM" id="Phobius"/>
    </source>
</evidence>
<keyword evidence="9" id="KW-0046">Antibiotic resistance</keyword>
<sequence>MAIEQLESKDKADLDLKRELGTKPIGKLFPKYCIPAVLTGLFFSIQVIFDGIFLGNGVGADALATIAVLFPYFTLITALSNLIGNGGASICAVEIGKGNKEKAKHILGQSIAFSLAITIGISVISFLFLPNILTILGARGEVIILAQEFMQVYLVTFPFITTGYTIYYFARADEQPLLALFVLFLPPVIAIIIEYWLIFKLELGIVSSAIAVSVALAPSFLLILHFLFGKTDLRLKLSDFRMRMIDLIHICKIGFSSCSIQLTTFIVTIIVNNMLVSSGASAYEVGAYGIINAYIYYVLGIVGYSFGIGIQPIVSYNYGYRAFDRVKSALKYGAGWGFGIITLILAGCYIFIGPLTSIFSGSDIEFYEVTKEVIMKYMFGLSLGTVALVISYYYQGIEKAGKATVIAMGRSFIFLLPLLFILSKTMGIDGIWYAFPIAEIISCIVAVIMIRKDIAKL</sequence>
<feature type="transmembrane region" description="Helical" evidence="10">
    <location>
        <begin position="335"/>
        <end position="354"/>
    </location>
</feature>
<evidence type="ECO:0000256" key="5">
    <source>
        <dbReference type="ARBA" id="ARBA00022475"/>
    </source>
</evidence>
<organism evidence="11 12">
    <name type="scientific">Siminovitchia sediminis</name>
    <dbReference type="NCBI Taxonomy" id="1274353"/>
    <lineage>
        <taxon>Bacteria</taxon>
        <taxon>Bacillati</taxon>
        <taxon>Bacillota</taxon>
        <taxon>Bacilli</taxon>
        <taxon>Bacillales</taxon>
        <taxon>Bacillaceae</taxon>
        <taxon>Siminovitchia</taxon>
    </lineage>
</organism>
<evidence type="ECO:0000256" key="3">
    <source>
        <dbReference type="ARBA" id="ARBA00022106"/>
    </source>
</evidence>
<evidence type="ECO:0000256" key="9">
    <source>
        <dbReference type="ARBA" id="ARBA00023251"/>
    </source>
</evidence>
<dbReference type="EMBL" id="JBHUEO010000063">
    <property type="protein sequence ID" value="MFD1708252.1"/>
    <property type="molecule type" value="Genomic_DNA"/>
</dbReference>
<keyword evidence="7 10" id="KW-1133">Transmembrane helix</keyword>
<comment type="similarity">
    <text evidence="2">Belongs to the multi antimicrobial extrusion (MATE) (TC 2.A.66.1) family. MepA subfamily.</text>
</comment>
<evidence type="ECO:0000256" key="6">
    <source>
        <dbReference type="ARBA" id="ARBA00022692"/>
    </source>
</evidence>
<dbReference type="InterPro" id="IPR045070">
    <property type="entry name" value="MATE_MepA-like"/>
</dbReference>
<accession>A0ABW4KMD2</accession>
<keyword evidence="6 10" id="KW-0812">Transmembrane</keyword>
<reference evidence="12" key="1">
    <citation type="journal article" date="2019" name="Int. J. Syst. Evol. Microbiol.">
        <title>The Global Catalogue of Microorganisms (GCM) 10K type strain sequencing project: providing services to taxonomists for standard genome sequencing and annotation.</title>
        <authorList>
            <consortium name="The Broad Institute Genomics Platform"/>
            <consortium name="The Broad Institute Genome Sequencing Center for Infectious Disease"/>
            <person name="Wu L."/>
            <person name="Ma J."/>
        </authorList>
    </citation>
    <scope>NUCLEOTIDE SEQUENCE [LARGE SCALE GENOMIC DNA]</scope>
    <source>
        <strain evidence="12">CGMCC 1.12295</strain>
    </source>
</reference>
<keyword evidence="5" id="KW-1003">Cell membrane</keyword>
<evidence type="ECO:0000256" key="8">
    <source>
        <dbReference type="ARBA" id="ARBA00023136"/>
    </source>
</evidence>
<feature type="transmembrane region" description="Helical" evidence="10">
    <location>
        <begin position="405"/>
        <end position="424"/>
    </location>
</feature>